<dbReference type="OrthoDB" id="2020668at2759"/>
<dbReference type="PANTHER" id="PTHR33740:SF3">
    <property type="entry name" value="GPI-ANCHORED ADHESIN-LIKE PROTEIN"/>
    <property type="match status" value="1"/>
</dbReference>
<dbReference type="AlphaFoldDB" id="A0A9D4U0E5"/>
<evidence type="ECO:0000256" key="1">
    <source>
        <dbReference type="SAM" id="Coils"/>
    </source>
</evidence>
<reference evidence="3" key="1">
    <citation type="submission" date="2021-01" db="EMBL/GenBank/DDBJ databases">
        <title>Adiantum capillus-veneris genome.</title>
        <authorList>
            <person name="Fang Y."/>
            <person name="Liao Q."/>
        </authorList>
    </citation>
    <scope>NUCLEOTIDE SEQUENCE</scope>
    <source>
        <strain evidence="3">H3</strain>
        <tissue evidence="3">Leaf</tissue>
    </source>
</reference>
<protein>
    <recommendedName>
        <fullName evidence="5">SLH domain-containing protein</fullName>
    </recommendedName>
</protein>
<comment type="caution">
    <text evidence="3">The sequence shown here is derived from an EMBL/GenBank/DDBJ whole genome shotgun (WGS) entry which is preliminary data.</text>
</comment>
<dbReference type="EMBL" id="JABFUD020000025">
    <property type="protein sequence ID" value="KAI5058955.1"/>
    <property type="molecule type" value="Genomic_DNA"/>
</dbReference>
<evidence type="ECO:0000313" key="4">
    <source>
        <dbReference type="Proteomes" id="UP000886520"/>
    </source>
</evidence>
<dbReference type="PANTHER" id="PTHR33740">
    <property type="entry name" value="GPI-ANCHORED ADHESIN-LIKE PROTEIN"/>
    <property type="match status" value="1"/>
</dbReference>
<feature type="compositionally biased region" description="Basic and acidic residues" evidence="2">
    <location>
        <begin position="184"/>
        <end position="193"/>
    </location>
</feature>
<dbReference type="Proteomes" id="UP000886520">
    <property type="component" value="Chromosome 25"/>
</dbReference>
<feature type="coiled-coil region" evidence="1">
    <location>
        <begin position="713"/>
        <end position="782"/>
    </location>
</feature>
<feature type="compositionally biased region" description="Polar residues" evidence="2">
    <location>
        <begin position="213"/>
        <end position="227"/>
    </location>
</feature>
<accession>A0A9D4U0E5</accession>
<organism evidence="3 4">
    <name type="scientific">Adiantum capillus-veneris</name>
    <name type="common">Maidenhair fern</name>
    <dbReference type="NCBI Taxonomy" id="13818"/>
    <lineage>
        <taxon>Eukaryota</taxon>
        <taxon>Viridiplantae</taxon>
        <taxon>Streptophyta</taxon>
        <taxon>Embryophyta</taxon>
        <taxon>Tracheophyta</taxon>
        <taxon>Polypodiopsida</taxon>
        <taxon>Polypodiidae</taxon>
        <taxon>Polypodiales</taxon>
        <taxon>Pteridineae</taxon>
        <taxon>Pteridaceae</taxon>
        <taxon>Vittarioideae</taxon>
        <taxon>Adiantum</taxon>
    </lineage>
</organism>
<name>A0A9D4U0E5_ADICA</name>
<evidence type="ECO:0000256" key="2">
    <source>
        <dbReference type="SAM" id="MobiDB-lite"/>
    </source>
</evidence>
<feature type="region of interest" description="Disordered" evidence="2">
    <location>
        <begin position="142"/>
        <end position="290"/>
    </location>
</feature>
<sequence length="947" mass="103682">MDLSVQASPVVSWRHHHHQLWAGRTRFSSSQLGVLSRHSRHHGIIRCSTAESGGETVDEKRAPETTTPKAANDVDSGSWLEFQGNSDPFFGWTSDGSQHPNGNSAAGWMKIGGLIVLTLGFALGARSLYLKRDLAREVTVAPPATEEKTTGSFSKATDVVETPQEVDLKENSEASVSNAEGSVEETKQQKSKNEGAQPASVQNLGSEDEQVEESSINDNPSTVSTSDKSGDAGDLLETSAADDEKPAEPVVMHTSAASEEDISPDVNKGADFSDEDSTPSYTSADGDNMKDILDESDMPDKLISEEPMLDESLSQDDYIFDYPQEKAPAFGDTENLAREEGEYAKAVSRQDGWGGEKPNVDLFVPVEGRNGFLPATITAPSTPPKSLANSLGEVIVPAHVDQMQEQILAALQALKVMEADVRAGDICTRREYARWLMAASAVLTRSPAHKVLPAMYIENVSVLAYDDVTPQDQDFPFVQGLAEAGLLSSRLVEEDHQAGMKEYNAPLFSPDSPLARQDLVTWKVALERKPADTEGIPTSTGLMALRDKFGFMDLDKIHEDAWPALLVDMNAGEQSIVALAFGHTRRLQPQKPVTKGQAAVALATGEAWELVSEELARLEAESVAEAAVVAELALEAKAQKEVAAAFEKLVQVEREKQQASTSMLESTRAELEQIKAVHDTEKLGLLKDRAALDAEKELLSSAKLEVEQQALALSSAKLEATFQREQADKLRAEAEEERALISKVRSELEIEKNALILARSWAEDEARKAQEHSRVLEQAKRRWDSQGIQVNVDKELDTIDEKVKGFSPSWHYDDGAEAQETPVKNGLVTEDREAAQAHFSRIDWLQNKSREMGRTLVDAFLRFLYYLQLVFHAIQQHATGFFGRATVRLHEARVNCVDRTSKTVEGIKRTVPSAVAGLSSSLREGSLKAIDEWKGGAEKLSEKFKAS</sequence>
<evidence type="ECO:0000313" key="3">
    <source>
        <dbReference type="EMBL" id="KAI5058955.1"/>
    </source>
</evidence>
<evidence type="ECO:0008006" key="5">
    <source>
        <dbReference type="Google" id="ProtNLM"/>
    </source>
</evidence>
<proteinExistence type="predicted"/>
<keyword evidence="4" id="KW-1185">Reference proteome</keyword>
<keyword evidence="1" id="KW-0175">Coiled coil</keyword>
<gene>
    <name evidence="3" type="ORF">GOP47_0025274</name>
</gene>
<feature type="region of interest" description="Disordered" evidence="2">
    <location>
        <begin position="48"/>
        <end position="76"/>
    </location>
</feature>